<protein>
    <submittedName>
        <fullName evidence="1">Uncharacterized protein</fullName>
    </submittedName>
</protein>
<accession>A0ACD0NNR3</accession>
<keyword evidence="2" id="KW-1185">Reference proteome</keyword>
<gene>
    <name evidence="1" type="ORF">IE53DRAFT_321191</name>
</gene>
<name>A0ACD0NNR3_9BASI</name>
<evidence type="ECO:0000313" key="2">
    <source>
        <dbReference type="Proteomes" id="UP000245626"/>
    </source>
</evidence>
<dbReference type="Proteomes" id="UP000245626">
    <property type="component" value="Unassembled WGS sequence"/>
</dbReference>
<reference evidence="1 2" key="1">
    <citation type="journal article" date="2018" name="Mol. Biol. Evol.">
        <title>Broad Genomic Sampling Reveals a Smut Pathogenic Ancestry of the Fungal Clade Ustilaginomycotina.</title>
        <authorList>
            <person name="Kijpornyongpan T."/>
            <person name="Mondo S.J."/>
            <person name="Barry K."/>
            <person name="Sandor L."/>
            <person name="Lee J."/>
            <person name="Lipzen A."/>
            <person name="Pangilinan J."/>
            <person name="LaButti K."/>
            <person name="Hainaut M."/>
            <person name="Henrissat B."/>
            <person name="Grigoriev I.V."/>
            <person name="Spatafora J.W."/>
            <person name="Aime M.C."/>
        </authorList>
    </citation>
    <scope>NUCLEOTIDE SEQUENCE [LARGE SCALE GENOMIC DNA]</scope>
    <source>
        <strain evidence="1 2">SA 807</strain>
    </source>
</reference>
<dbReference type="EMBL" id="KZ820427">
    <property type="protein sequence ID" value="PWN47456.1"/>
    <property type="molecule type" value="Genomic_DNA"/>
</dbReference>
<feature type="non-terminal residue" evidence="1">
    <location>
        <position position="66"/>
    </location>
</feature>
<sequence>MALTQSKSPLSQPAPPAWEGDRMLHIYIWDYCQKRNFHHAAQAFTSEAGVPPDQQVPIDAPQGLLF</sequence>
<evidence type="ECO:0000313" key="1">
    <source>
        <dbReference type="EMBL" id="PWN47456.1"/>
    </source>
</evidence>
<proteinExistence type="predicted"/>
<organism evidence="1 2">
    <name type="scientific">Violaceomyces palustris</name>
    <dbReference type="NCBI Taxonomy" id="1673888"/>
    <lineage>
        <taxon>Eukaryota</taxon>
        <taxon>Fungi</taxon>
        <taxon>Dikarya</taxon>
        <taxon>Basidiomycota</taxon>
        <taxon>Ustilaginomycotina</taxon>
        <taxon>Ustilaginomycetes</taxon>
        <taxon>Violaceomycetales</taxon>
        <taxon>Violaceomycetaceae</taxon>
        <taxon>Violaceomyces</taxon>
    </lineage>
</organism>